<proteinExistence type="inferred from homology"/>
<feature type="region of interest" description="Disordered" evidence="4">
    <location>
        <begin position="23"/>
        <end position="51"/>
    </location>
</feature>
<dbReference type="PANTHER" id="PTHR43343:SF3">
    <property type="entry name" value="PROTEASE DO-LIKE 8, CHLOROPLASTIC"/>
    <property type="match status" value="1"/>
</dbReference>
<keyword evidence="2" id="KW-0645">Protease</keyword>
<dbReference type="EMBL" id="LT629711">
    <property type="protein sequence ID" value="SDP70094.1"/>
    <property type="molecule type" value="Genomic_DNA"/>
</dbReference>
<dbReference type="SUPFAM" id="SSF50494">
    <property type="entry name" value="Trypsin-like serine proteases"/>
    <property type="match status" value="1"/>
</dbReference>
<protein>
    <submittedName>
        <fullName evidence="6">Trypsin-like peptidase domain-containing protein</fullName>
    </submittedName>
</protein>
<dbReference type="PANTHER" id="PTHR43343">
    <property type="entry name" value="PEPTIDASE S12"/>
    <property type="match status" value="1"/>
</dbReference>
<dbReference type="Proteomes" id="UP000199077">
    <property type="component" value="Chromosome I"/>
</dbReference>
<keyword evidence="7" id="KW-1185">Reference proteome</keyword>
<sequence length="311" mass="31807">MNRALPYRPTTIGRTLRKVDRLGSPLVVDPPQGVADEESREPRSRRRADRLRGLTRSPRRWLVATLVVAVVLAVGVYALTRGPETPPITATDVNKAVQDGIAKAQQDEAKAPTDATTAYQAALPSIVTISTVRGGGQRGTGAGVVASAEGSVLTARHVVDGASSIEVAFSDGTKSPATVAEQDEDTDIAVLTPQRLPQVVVPAVLGGGAKVGDDVFALGHPLGLNGSLSAGVVSALDRTIRVDSSQTLKGLIQFDAAVNPGNSGGPLLDKAGQVVGIVTGLANPSEQNFFVGIGFAVPIATAGGVVGAPPQ</sequence>
<dbReference type="InterPro" id="IPR043504">
    <property type="entry name" value="Peptidase_S1_PA_chymotrypsin"/>
</dbReference>
<organism evidence="6 7">
    <name type="scientific">Pedococcus dokdonensis</name>
    <dbReference type="NCBI Taxonomy" id="443156"/>
    <lineage>
        <taxon>Bacteria</taxon>
        <taxon>Bacillati</taxon>
        <taxon>Actinomycetota</taxon>
        <taxon>Actinomycetes</taxon>
        <taxon>Micrococcales</taxon>
        <taxon>Intrasporangiaceae</taxon>
        <taxon>Pedococcus</taxon>
    </lineage>
</organism>
<evidence type="ECO:0000256" key="2">
    <source>
        <dbReference type="ARBA" id="ARBA00022670"/>
    </source>
</evidence>
<dbReference type="InterPro" id="IPR051201">
    <property type="entry name" value="Chloro_Bact_Ser_Proteases"/>
</dbReference>
<name>A0A1H0UV67_9MICO</name>
<dbReference type="AlphaFoldDB" id="A0A1H0UV67"/>
<keyword evidence="5" id="KW-0812">Transmembrane</keyword>
<evidence type="ECO:0000313" key="6">
    <source>
        <dbReference type="EMBL" id="SDP70094.1"/>
    </source>
</evidence>
<accession>A0A1H0UV67</accession>
<evidence type="ECO:0000256" key="5">
    <source>
        <dbReference type="SAM" id="Phobius"/>
    </source>
</evidence>
<dbReference type="GO" id="GO:0006508">
    <property type="term" value="P:proteolysis"/>
    <property type="evidence" value="ECO:0007669"/>
    <property type="project" value="UniProtKB-KW"/>
</dbReference>
<dbReference type="Pfam" id="PF13365">
    <property type="entry name" value="Trypsin_2"/>
    <property type="match status" value="1"/>
</dbReference>
<dbReference type="Gene3D" id="2.40.10.10">
    <property type="entry name" value="Trypsin-like serine proteases"/>
    <property type="match status" value="2"/>
</dbReference>
<reference evidence="7" key="1">
    <citation type="submission" date="2016-10" db="EMBL/GenBank/DDBJ databases">
        <authorList>
            <person name="Varghese N."/>
            <person name="Submissions S."/>
        </authorList>
    </citation>
    <scope>NUCLEOTIDE SEQUENCE [LARGE SCALE GENOMIC DNA]</scope>
    <source>
        <strain evidence="7">DSM 22329</strain>
    </source>
</reference>
<dbReference type="InterPro" id="IPR009003">
    <property type="entry name" value="Peptidase_S1_PA"/>
</dbReference>
<dbReference type="STRING" id="443156.SAMN04489867_3526"/>
<dbReference type="GO" id="GO:0004252">
    <property type="term" value="F:serine-type endopeptidase activity"/>
    <property type="evidence" value="ECO:0007669"/>
    <property type="project" value="InterPro"/>
</dbReference>
<gene>
    <name evidence="6" type="ORF">SAMN04489867_3526</name>
</gene>
<evidence type="ECO:0000256" key="3">
    <source>
        <dbReference type="ARBA" id="ARBA00022801"/>
    </source>
</evidence>
<evidence type="ECO:0000256" key="4">
    <source>
        <dbReference type="SAM" id="MobiDB-lite"/>
    </source>
</evidence>
<keyword evidence="3" id="KW-0378">Hydrolase</keyword>
<comment type="similarity">
    <text evidence="1">Belongs to the peptidase S1C family.</text>
</comment>
<keyword evidence="5" id="KW-1133">Transmembrane helix</keyword>
<evidence type="ECO:0000256" key="1">
    <source>
        <dbReference type="ARBA" id="ARBA00010541"/>
    </source>
</evidence>
<keyword evidence="5" id="KW-0472">Membrane</keyword>
<dbReference type="PRINTS" id="PR00834">
    <property type="entry name" value="PROTEASES2C"/>
</dbReference>
<dbReference type="InterPro" id="IPR001940">
    <property type="entry name" value="Peptidase_S1C"/>
</dbReference>
<feature type="transmembrane region" description="Helical" evidence="5">
    <location>
        <begin position="61"/>
        <end position="79"/>
    </location>
</feature>
<evidence type="ECO:0000313" key="7">
    <source>
        <dbReference type="Proteomes" id="UP000199077"/>
    </source>
</evidence>